<evidence type="ECO:0000256" key="3">
    <source>
        <dbReference type="ARBA" id="ARBA00023136"/>
    </source>
</evidence>
<reference evidence="5 6" key="1">
    <citation type="submission" date="2021-06" db="EMBL/GenBank/DDBJ databases">
        <title>Ulceroglandular infection and bacteremia caused by Francisella salimarina in an immunocompromised patient, France.</title>
        <authorList>
            <person name="Hennebique A."/>
            <person name="Caspar Y."/>
            <person name="Maurin M."/>
            <person name="Boisset S."/>
            <person name="Pelloux I."/>
            <person name="Gallego-Hernanz M.P."/>
            <person name="Burucoa C."/>
            <person name="Cazenave-Roblot F."/>
            <person name="Plouzeau C."/>
            <person name="Rammaert B."/>
        </authorList>
    </citation>
    <scope>NUCLEOTIDE SEQUENCE [LARGE SCALE GENOMIC DNA]</scope>
    <source>
        <strain evidence="5 6">CHUGA-F75</strain>
    </source>
</reference>
<keyword evidence="1 4" id="KW-0812">Transmembrane</keyword>
<gene>
    <name evidence="5" type="ORF">KQR59_02125</name>
</gene>
<keyword evidence="2 4" id="KW-1133">Transmembrane helix</keyword>
<dbReference type="Pfam" id="PF07690">
    <property type="entry name" value="MFS_1"/>
    <property type="match status" value="1"/>
</dbReference>
<feature type="transmembrane region" description="Helical" evidence="4">
    <location>
        <begin position="251"/>
        <end position="269"/>
    </location>
</feature>
<dbReference type="AlphaFoldDB" id="A0AAJ4TLF5"/>
<evidence type="ECO:0000256" key="4">
    <source>
        <dbReference type="SAM" id="Phobius"/>
    </source>
</evidence>
<dbReference type="PANTHER" id="PTHR23523:SF2">
    <property type="entry name" value="2-NITROIMIDAZOLE TRANSPORTER"/>
    <property type="match status" value="1"/>
</dbReference>
<feature type="transmembrane region" description="Helical" evidence="4">
    <location>
        <begin position="96"/>
        <end position="121"/>
    </location>
</feature>
<evidence type="ECO:0000256" key="1">
    <source>
        <dbReference type="ARBA" id="ARBA00022692"/>
    </source>
</evidence>
<evidence type="ECO:0000256" key="2">
    <source>
        <dbReference type="ARBA" id="ARBA00022989"/>
    </source>
</evidence>
<feature type="transmembrane region" description="Helical" evidence="4">
    <location>
        <begin position="305"/>
        <end position="325"/>
    </location>
</feature>
<feature type="transmembrane region" description="Helical" evidence="4">
    <location>
        <begin position="215"/>
        <end position="239"/>
    </location>
</feature>
<dbReference type="Proteomes" id="UP000683421">
    <property type="component" value="Chromosome"/>
</dbReference>
<protein>
    <submittedName>
        <fullName evidence="5">MFS transporter</fullName>
    </submittedName>
</protein>
<keyword evidence="6" id="KW-1185">Reference proteome</keyword>
<feature type="transmembrane region" description="Helical" evidence="4">
    <location>
        <begin position="345"/>
        <end position="363"/>
    </location>
</feature>
<proteinExistence type="predicted"/>
<feature type="transmembrane region" description="Helical" evidence="4">
    <location>
        <begin position="133"/>
        <end position="157"/>
    </location>
</feature>
<feature type="transmembrane region" description="Helical" evidence="4">
    <location>
        <begin position="46"/>
        <end position="64"/>
    </location>
</feature>
<organism evidence="5 6">
    <name type="scientific">Francisella salimarina</name>
    <dbReference type="NCBI Taxonomy" id="2599927"/>
    <lineage>
        <taxon>Bacteria</taxon>
        <taxon>Pseudomonadati</taxon>
        <taxon>Pseudomonadota</taxon>
        <taxon>Gammaproteobacteria</taxon>
        <taxon>Thiotrichales</taxon>
        <taxon>Francisellaceae</taxon>
        <taxon>Francisella</taxon>
    </lineage>
</organism>
<dbReference type="InterPro" id="IPR052524">
    <property type="entry name" value="MFS_Cyanate_Porter"/>
</dbReference>
<feature type="transmembrane region" description="Helical" evidence="4">
    <location>
        <begin position="369"/>
        <end position="389"/>
    </location>
</feature>
<dbReference type="PANTHER" id="PTHR23523">
    <property type="match status" value="1"/>
</dbReference>
<dbReference type="KEGG" id="fsr:KQR59_02125"/>
<dbReference type="EMBL" id="CP076680">
    <property type="protein sequence ID" value="QWU99702.1"/>
    <property type="molecule type" value="Genomic_DNA"/>
</dbReference>
<sequence>MKNTKQLFICFIGIVLIASILRAPITSVSPLLTNIVNTINISPVTAGLLVSLPLLIFATLSVFIFSFTKKLSLETSLIVSITFITLGILIRSHINIYSIFLGTIIIGIGITISNVLIPVFIKKKFPNNIPIMISVYGLMMGLGSWLTISLMIPIMHLAQRLSYSGNSSLTLALSSVAILGIITLIIWLPQLKNKTLLPKNNNSTNLHSHIWKSKIAWQISIFLSCSGILMYTLSTWIPSILESKGYSIQNAGYLAGLFQISSSLPVLMITPLMRILKNKNILTLVFALCNFLGTLLLLLNVFTFIAIIILGVGIGGAFMVSLILIGIRTSNTQLAAVLSGKSQSIAYILAALGPIITGTFHQITSSWKLPLIICLCVTVIMVIFSLFVANPEKISVDDI</sequence>
<feature type="transmembrane region" description="Helical" evidence="4">
    <location>
        <begin position="281"/>
        <end position="299"/>
    </location>
</feature>
<dbReference type="GO" id="GO:0022857">
    <property type="term" value="F:transmembrane transporter activity"/>
    <property type="evidence" value="ECO:0007669"/>
    <property type="project" value="InterPro"/>
</dbReference>
<feature type="transmembrane region" description="Helical" evidence="4">
    <location>
        <begin position="71"/>
        <end position="90"/>
    </location>
</feature>
<dbReference type="RefSeq" id="WP_216692393.1">
    <property type="nucleotide sequence ID" value="NZ_CP076680.1"/>
</dbReference>
<accession>A0AAJ4TLF5</accession>
<name>A0AAJ4TLF5_9GAMM</name>
<dbReference type="InterPro" id="IPR011701">
    <property type="entry name" value="MFS"/>
</dbReference>
<evidence type="ECO:0000313" key="5">
    <source>
        <dbReference type="EMBL" id="QWU99702.1"/>
    </source>
</evidence>
<keyword evidence="3 4" id="KW-0472">Membrane</keyword>
<feature type="transmembrane region" description="Helical" evidence="4">
    <location>
        <begin position="169"/>
        <end position="189"/>
    </location>
</feature>
<evidence type="ECO:0000313" key="6">
    <source>
        <dbReference type="Proteomes" id="UP000683421"/>
    </source>
</evidence>